<keyword evidence="3 6" id="KW-0812">Transmembrane</keyword>
<feature type="transmembrane region" description="Helical" evidence="6">
    <location>
        <begin position="92"/>
        <end position="111"/>
    </location>
</feature>
<evidence type="ECO:0000313" key="9">
    <source>
        <dbReference type="Proteomes" id="UP000247772"/>
    </source>
</evidence>
<accession>A0A2V4T6Y2</accession>
<sequence length="316" mass="34760">MERLRFFSASDESSVLTLSIATTLVIALIGILFGLISGSFSIVFDGVYSLVDASMSALALAVVRLITSYAVNVDLPRKWRDRFTMGFWHLEPIVLGLNGTLLVGVAVYALINGVSNLLSGGHELHFGPALVYAVLTVSACVAMAVFESRANRRIHSDFVRLDIKSWIMSAGITAALLIAFSVGYAIHGTAWERLTPYVDPAALVAVCAVIIPIPLAEIRQALLDVLLVAPADLKQHVDAVAKRFVERYAFEYYRAYVAKVGRSREIELYFVVPPDMPAKRIAEWDAIRDEIGRAIGGDESHRWLTIMFTSDPDWAE</sequence>
<dbReference type="SUPFAM" id="SSF161111">
    <property type="entry name" value="Cation efflux protein transmembrane domain-like"/>
    <property type="match status" value="1"/>
</dbReference>
<keyword evidence="4 6" id="KW-1133">Transmembrane helix</keyword>
<keyword evidence="2" id="KW-0813">Transport</keyword>
<feature type="transmembrane region" description="Helical" evidence="6">
    <location>
        <begin position="126"/>
        <end position="146"/>
    </location>
</feature>
<evidence type="ECO:0000256" key="3">
    <source>
        <dbReference type="ARBA" id="ARBA00022692"/>
    </source>
</evidence>
<dbReference type="InterPro" id="IPR058533">
    <property type="entry name" value="Cation_efflux_TM"/>
</dbReference>
<dbReference type="PANTHER" id="PTHR43840">
    <property type="entry name" value="MITOCHONDRIAL METAL TRANSPORTER 1-RELATED"/>
    <property type="match status" value="1"/>
</dbReference>
<comment type="caution">
    <text evidence="8">The sequence shown here is derived from an EMBL/GenBank/DDBJ whole genome shotgun (WGS) entry which is preliminary data.</text>
</comment>
<dbReference type="GO" id="GO:0015093">
    <property type="term" value="F:ferrous iron transmembrane transporter activity"/>
    <property type="evidence" value="ECO:0007669"/>
    <property type="project" value="TreeGrafter"/>
</dbReference>
<dbReference type="GO" id="GO:0015086">
    <property type="term" value="F:cadmium ion transmembrane transporter activity"/>
    <property type="evidence" value="ECO:0007669"/>
    <property type="project" value="TreeGrafter"/>
</dbReference>
<dbReference type="InterPro" id="IPR050291">
    <property type="entry name" value="CDF_Transporter"/>
</dbReference>
<proteinExistence type="predicted"/>
<organism evidence="8 9">
    <name type="scientific">Paraburkholderia silvatlantica</name>
    <dbReference type="NCBI Taxonomy" id="321895"/>
    <lineage>
        <taxon>Bacteria</taxon>
        <taxon>Pseudomonadati</taxon>
        <taxon>Pseudomonadota</taxon>
        <taxon>Betaproteobacteria</taxon>
        <taxon>Burkholderiales</taxon>
        <taxon>Burkholderiaceae</taxon>
        <taxon>Paraburkholderia</taxon>
    </lineage>
</organism>
<feature type="transmembrane region" description="Helical" evidence="6">
    <location>
        <begin position="166"/>
        <end position="186"/>
    </location>
</feature>
<dbReference type="RefSeq" id="WP_110856887.1">
    <property type="nucleotide sequence ID" value="NZ_QJSQ01000027.1"/>
</dbReference>
<feature type="domain" description="Cation efflux protein transmembrane" evidence="7">
    <location>
        <begin position="16"/>
        <end position="223"/>
    </location>
</feature>
<evidence type="ECO:0000256" key="6">
    <source>
        <dbReference type="SAM" id="Phobius"/>
    </source>
</evidence>
<dbReference type="GO" id="GO:0015341">
    <property type="term" value="F:zinc efflux antiporter activity"/>
    <property type="evidence" value="ECO:0007669"/>
    <property type="project" value="TreeGrafter"/>
</dbReference>
<feature type="transmembrane region" description="Helical" evidence="6">
    <location>
        <begin position="50"/>
        <end position="71"/>
    </location>
</feature>
<protein>
    <submittedName>
        <fullName evidence="8">Putative Co/Zn/Cd cation transporter (Cation efflux family)</fullName>
    </submittedName>
</protein>
<dbReference type="Gene3D" id="1.20.1510.10">
    <property type="entry name" value="Cation efflux protein transmembrane domain"/>
    <property type="match status" value="1"/>
</dbReference>
<dbReference type="Proteomes" id="UP000247772">
    <property type="component" value="Unassembled WGS sequence"/>
</dbReference>
<gene>
    <name evidence="8" type="ORF">C7410_12712</name>
</gene>
<keyword evidence="5 6" id="KW-0472">Membrane</keyword>
<evidence type="ECO:0000256" key="4">
    <source>
        <dbReference type="ARBA" id="ARBA00022989"/>
    </source>
</evidence>
<comment type="subcellular location">
    <subcellularLocation>
        <location evidence="1">Membrane</location>
        <topology evidence="1">Multi-pass membrane protein</topology>
    </subcellularLocation>
</comment>
<evidence type="ECO:0000256" key="2">
    <source>
        <dbReference type="ARBA" id="ARBA00022448"/>
    </source>
</evidence>
<dbReference type="EMBL" id="QJSQ01000027">
    <property type="protein sequence ID" value="PYE17080.1"/>
    <property type="molecule type" value="Genomic_DNA"/>
</dbReference>
<dbReference type="GO" id="GO:0005886">
    <property type="term" value="C:plasma membrane"/>
    <property type="evidence" value="ECO:0007669"/>
    <property type="project" value="TreeGrafter"/>
</dbReference>
<dbReference type="PANTHER" id="PTHR43840:SF15">
    <property type="entry name" value="MITOCHONDRIAL METAL TRANSPORTER 1-RELATED"/>
    <property type="match status" value="1"/>
</dbReference>
<reference evidence="8 9" key="1">
    <citation type="submission" date="2018-06" db="EMBL/GenBank/DDBJ databases">
        <title>Genomic Encyclopedia of Type Strains, Phase IV (KMG-V): Genome sequencing to study the core and pangenomes of soil and plant-associated prokaryotes.</title>
        <authorList>
            <person name="Whitman W."/>
        </authorList>
    </citation>
    <scope>NUCLEOTIDE SEQUENCE [LARGE SCALE GENOMIC DNA]</scope>
    <source>
        <strain evidence="8 9">SRCL-318</strain>
    </source>
</reference>
<dbReference type="GO" id="GO:0006882">
    <property type="term" value="P:intracellular zinc ion homeostasis"/>
    <property type="evidence" value="ECO:0007669"/>
    <property type="project" value="TreeGrafter"/>
</dbReference>
<evidence type="ECO:0000256" key="1">
    <source>
        <dbReference type="ARBA" id="ARBA00004141"/>
    </source>
</evidence>
<evidence type="ECO:0000256" key="5">
    <source>
        <dbReference type="ARBA" id="ARBA00023136"/>
    </source>
</evidence>
<dbReference type="AlphaFoldDB" id="A0A2V4T6Y2"/>
<dbReference type="InterPro" id="IPR027469">
    <property type="entry name" value="Cation_efflux_TMD_sf"/>
</dbReference>
<dbReference type="OrthoDB" id="2388015at2"/>
<name>A0A2V4T6Y2_9BURK</name>
<feature type="transmembrane region" description="Helical" evidence="6">
    <location>
        <begin position="20"/>
        <end position="44"/>
    </location>
</feature>
<dbReference type="Pfam" id="PF01545">
    <property type="entry name" value="Cation_efflux"/>
    <property type="match status" value="1"/>
</dbReference>
<evidence type="ECO:0000313" key="8">
    <source>
        <dbReference type="EMBL" id="PYE17080.1"/>
    </source>
</evidence>
<evidence type="ECO:0000259" key="7">
    <source>
        <dbReference type="Pfam" id="PF01545"/>
    </source>
</evidence>